<sequence>MFLFYFLYFACSFCFAPKKKTLKSSRIYSQF</sequence>
<accession>A0A2P2NWS2</accession>
<evidence type="ECO:0000313" key="1">
    <source>
        <dbReference type="EMBL" id="MBX46966.1"/>
    </source>
</evidence>
<dbReference type="AlphaFoldDB" id="A0A2P2NWS2"/>
<proteinExistence type="predicted"/>
<name>A0A2P2NWS2_RHIMU</name>
<organism evidence="1">
    <name type="scientific">Rhizophora mucronata</name>
    <name type="common">Asiatic mangrove</name>
    <dbReference type="NCBI Taxonomy" id="61149"/>
    <lineage>
        <taxon>Eukaryota</taxon>
        <taxon>Viridiplantae</taxon>
        <taxon>Streptophyta</taxon>
        <taxon>Embryophyta</taxon>
        <taxon>Tracheophyta</taxon>
        <taxon>Spermatophyta</taxon>
        <taxon>Magnoliopsida</taxon>
        <taxon>eudicotyledons</taxon>
        <taxon>Gunneridae</taxon>
        <taxon>Pentapetalae</taxon>
        <taxon>rosids</taxon>
        <taxon>fabids</taxon>
        <taxon>Malpighiales</taxon>
        <taxon>Rhizophoraceae</taxon>
        <taxon>Rhizophora</taxon>
    </lineage>
</organism>
<protein>
    <submittedName>
        <fullName evidence="1">Uncharacterized protein</fullName>
    </submittedName>
</protein>
<dbReference type="EMBL" id="GGEC01066482">
    <property type="protein sequence ID" value="MBX46966.1"/>
    <property type="molecule type" value="Transcribed_RNA"/>
</dbReference>
<reference evidence="1" key="1">
    <citation type="submission" date="2018-02" db="EMBL/GenBank/DDBJ databases">
        <title>Rhizophora mucronata_Transcriptome.</title>
        <authorList>
            <person name="Meera S.P."/>
            <person name="Sreeshan A."/>
            <person name="Augustine A."/>
        </authorList>
    </citation>
    <scope>NUCLEOTIDE SEQUENCE</scope>
    <source>
        <tissue evidence="1">Leaf</tissue>
    </source>
</reference>